<feature type="compositionally biased region" description="Pro residues" evidence="1">
    <location>
        <begin position="38"/>
        <end position="49"/>
    </location>
</feature>
<dbReference type="InParanoid" id="A0A136JA96"/>
<proteinExistence type="predicted"/>
<evidence type="ECO:0000313" key="2">
    <source>
        <dbReference type="EMBL" id="KXJ94103.1"/>
    </source>
</evidence>
<gene>
    <name evidence="2" type="ORF">Micbo1qcDRAFT_41333</name>
</gene>
<organism evidence="2 3">
    <name type="scientific">Microdochium bolleyi</name>
    <dbReference type="NCBI Taxonomy" id="196109"/>
    <lineage>
        <taxon>Eukaryota</taxon>
        <taxon>Fungi</taxon>
        <taxon>Dikarya</taxon>
        <taxon>Ascomycota</taxon>
        <taxon>Pezizomycotina</taxon>
        <taxon>Sordariomycetes</taxon>
        <taxon>Xylariomycetidae</taxon>
        <taxon>Xylariales</taxon>
        <taxon>Microdochiaceae</taxon>
        <taxon>Microdochium</taxon>
    </lineage>
</organism>
<keyword evidence="3" id="KW-1185">Reference proteome</keyword>
<dbReference type="AlphaFoldDB" id="A0A136JA96"/>
<evidence type="ECO:0000313" key="3">
    <source>
        <dbReference type="Proteomes" id="UP000070501"/>
    </source>
</evidence>
<dbReference type="Proteomes" id="UP000070501">
    <property type="component" value="Unassembled WGS sequence"/>
</dbReference>
<feature type="region of interest" description="Disordered" evidence="1">
    <location>
        <begin position="29"/>
        <end position="51"/>
    </location>
</feature>
<protein>
    <submittedName>
        <fullName evidence="2">Uncharacterized protein</fullName>
    </submittedName>
</protein>
<reference evidence="3" key="1">
    <citation type="submission" date="2016-02" db="EMBL/GenBank/DDBJ databases">
        <title>Draft genome sequence of Microdochium bolleyi, a fungal endophyte of beachgrass.</title>
        <authorList>
            <consortium name="DOE Joint Genome Institute"/>
            <person name="David A.S."/>
            <person name="May G."/>
            <person name="Haridas S."/>
            <person name="Lim J."/>
            <person name="Wang M."/>
            <person name="Labutti K."/>
            <person name="Lipzen A."/>
            <person name="Barry K."/>
            <person name="Grigoriev I.V."/>
        </authorList>
    </citation>
    <scope>NUCLEOTIDE SEQUENCE [LARGE SCALE GENOMIC DNA]</scope>
    <source>
        <strain evidence="3">J235TASD1</strain>
    </source>
</reference>
<name>A0A136JA96_9PEZI</name>
<accession>A0A136JA96</accession>
<evidence type="ECO:0000256" key="1">
    <source>
        <dbReference type="SAM" id="MobiDB-lite"/>
    </source>
</evidence>
<dbReference type="EMBL" id="KQ964247">
    <property type="protein sequence ID" value="KXJ94103.1"/>
    <property type="molecule type" value="Genomic_DNA"/>
</dbReference>
<sequence>MYSVRLLIHCLAVDERVWQVSASLHRPVHRAHGSSHVPQPPPATGPTRPPAMARRLRRCHFPPTRKVHLALHTFPSPIDPRVAHGVDSCVQQENDAGLHRVPLHLGFHMSPLFAPGLSALAEVMAGFTRKGLWRGYSFLIASLLSSPSHMQCPDPICVLQLDIQTS</sequence>